<keyword evidence="8" id="KW-1185">Reference proteome</keyword>
<evidence type="ECO:0000256" key="3">
    <source>
        <dbReference type="ARBA" id="ARBA00022989"/>
    </source>
</evidence>
<proteinExistence type="predicted"/>
<protein>
    <submittedName>
        <fullName evidence="7">Putative membrane protein</fullName>
    </submittedName>
</protein>
<evidence type="ECO:0000313" key="8">
    <source>
        <dbReference type="Proteomes" id="UP000243978"/>
    </source>
</evidence>
<sequence>MTLLILGLVLWTAAHFFKRVAPDARARLSDKMGDASKGLFAVLIVASVVLMVIGYRGSEFVPVWYPPSFMGHINNLLMLLAFYIYGASAAKPAKVWIGTKIRHPQLVGFSIWAVAHLLANGDLSSIILFGGLLVWAQISIQMINGREGPWHVPAQAPIKKEITLVVITLVLYSVVSGVHIWLGVNPFGGV</sequence>
<feature type="domain" description="NnrU" evidence="6">
    <location>
        <begin position="3"/>
        <end position="186"/>
    </location>
</feature>
<evidence type="ECO:0000313" key="7">
    <source>
        <dbReference type="EMBL" id="PTX57166.1"/>
    </source>
</evidence>
<dbReference type="AlphaFoldDB" id="A0A2T6BM79"/>
<evidence type="ECO:0000256" key="1">
    <source>
        <dbReference type="ARBA" id="ARBA00004141"/>
    </source>
</evidence>
<dbReference type="GO" id="GO:0016020">
    <property type="term" value="C:membrane"/>
    <property type="evidence" value="ECO:0007669"/>
    <property type="project" value="UniProtKB-SubCell"/>
</dbReference>
<feature type="transmembrane region" description="Helical" evidence="5">
    <location>
        <begin position="109"/>
        <end position="136"/>
    </location>
</feature>
<name>A0A2T6BM79_9RHOB</name>
<evidence type="ECO:0000256" key="2">
    <source>
        <dbReference type="ARBA" id="ARBA00022692"/>
    </source>
</evidence>
<dbReference type="Pfam" id="PF07298">
    <property type="entry name" value="NnrU"/>
    <property type="match status" value="1"/>
</dbReference>
<evidence type="ECO:0000259" key="6">
    <source>
        <dbReference type="Pfam" id="PF07298"/>
    </source>
</evidence>
<organism evidence="7 8">
    <name type="scientific">Litoreibacter ponti</name>
    <dbReference type="NCBI Taxonomy" id="1510457"/>
    <lineage>
        <taxon>Bacteria</taxon>
        <taxon>Pseudomonadati</taxon>
        <taxon>Pseudomonadota</taxon>
        <taxon>Alphaproteobacteria</taxon>
        <taxon>Rhodobacterales</taxon>
        <taxon>Roseobacteraceae</taxon>
        <taxon>Litoreibacter</taxon>
    </lineage>
</organism>
<dbReference type="EMBL" id="QBKS01000001">
    <property type="protein sequence ID" value="PTX57166.1"/>
    <property type="molecule type" value="Genomic_DNA"/>
</dbReference>
<keyword evidence="3 5" id="KW-1133">Transmembrane helix</keyword>
<dbReference type="InterPro" id="IPR009915">
    <property type="entry name" value="NnrU_dom"/>
</dbReference>
<keyword evidence="4 5" id="KW-0472">Membrane</keyword>
<comment type="subcellular location">
    <subcellularLocation>
        <location evidence="1">Membrane</location>
        <topology evidence="1">Multi-pass membrane protein</topology>
    </subcellularLocation>
</comment>
<evidence type="ECO:0000256" key="4">
    <source>
        <dbReference type="ARBA" id="ARBA00023136"/>
    </source>
</evidence>
<dbReference type="RefSeq" id="WP_107845291.1">
    <property type="nucleotide sequence ID" value="NZ_QBKS01000001.1"/>
</dbReference>
<feature type="transmembrane region" description="Helical" evidence="5">
    <location>
        <begin position="76"/>
        <end position="97"/>
    </location>
</feature>
<dbReference type="OrthoDB" id="5293641at2"/>
<keyword evidence="2 5" id="KW-0812">Transmembrane</keyword>
<feature type="transmembrane region" description="Helical" evidence="5">
    <location>
        <begin position="38"/>
        <end position="55"/>
    </location>
</feature>
<dbReference type="Proteomes" id="UP000243978">
    <property type="component" value="Unassembled WGS sequence"/>
</dbReference>
<feature type="transmembrane region" description="Helical" evidence="5">
    <location>
        <begin position="162"/>
        <end position="182"/>
    </location>
</feature>
<reference evidence="7 8" key="1">
    <citation type="submission" date="2018-04" db="EMBL/GenBank/DDBJ databases">
        <title>Genomic Encyclopedia of Archaeal and Bacterial Type Strains, Phase II (KMG-II): from individual species to whole genera.</title>
        <authorList>
            <person name="Goeker M."/>
        </authorList>
    </citation>
    <scope>NUCLEOTIDE SEQUENCE [LARGE SCALE GENOMIC DNA]</scope>
    <source>
        <strain evidence="7 8">DSM 100977</strain>
    </source>
</reference>
<evidence type="ECO:0000256" key="5">
    <source>
        <dbReference type="SAM" id="Phobius"/>
    </source>
</evidence>
<comment type="caution">
    <text evidence="7">The sequence shown here is derived from an EMBL/GenBank/DDBJ whole genome shotgun (WGS) entry which is preliminary data.</text>
</comment>
<accession>A0A2T6BM79</accession>
<gene>
    <name evidence="7" type="ORF">C8N43_1832</name>
</gene>